<evidence type="ECO:0000256" key="6">
    <source>
        <dbReference type="SAM" id="Phobius"/>
    </source>
</evidence>
<gene>
    <name evidence="9" type="primary">Aste57867_15380</name>
    <name evidence="8" type="ORF">As57867_015324</name>
    <name evidence="9" type="ORF">ASTE57867_15380</name>
</gene>
<dbReference type="InterPro" id="IPR050846">
    <property type="entry name" value="TLCD"/>
</dbReference>
<feature type="transmembrane region" description="Helical" evidence="6">
    <location>
        <begin position="137"/>
        <end position="156"/>
    </location>
</feature>
<evidence type="ECO:0000256" key="2">
    <source>
        <dbReference type="ARBA" id="ARBA00022692"/>
    </source>
</evidence>
<dbReference type="GO" id="GO:0005886">
    <property type="term" value="C:plasma membrane"/>
    <property type="evidence" value="ECO:0007669"/>
    <property type="project" value="TreeGrafter"/>
</dbReference>
<evidence type="ECO:0000313" key="9">
    <source>
        <dbReference type="EMBL" id="VFT92186.1"/>
    </source>
</evidence>
<feature type="transmembrane region" description="Helical" evidence="6">
    <location>
        <begin position="101"/>
        <end position="125"/>
    </location>
</feature>
<dbReference type="PROSITE" id="PS50922">
    <property type="entry name" value="TLC"/>
    <property type="match status" value="1"/>
</dbReference>
<evidence type="ECO:0000256" key="1">
    <source>
        <dbReference type="ARBA" id="ARBA00004141"/>
    </source>
</evidence>
<dbReference type="GO" id="GO:0097035">
    <property type="term" value="P:regulation of membrane lipid distribution"/>
    <property type="evidence" value="ECO:0007669"/>
    <property type="project" value="TreeGrafter"/>
</dbReference>
<feature type="transmembrane region" description="Helical" evidence="6">
    <location>
        <begin position="231"/>
        <end position="251"/>
    </location>
</feature>
<feature type="transmembrane region" description="Helical" evidence="6">
    <location>
        <begin position="193"/>
        <end position="219"/>
    </location>
</feature>
<dbReference type="Proteomes" id="UP000332933">
    <property type="component" value="Unassembled WGS sequence"/>
</dbReference>
<proteinExistence type="predicted"/>
<feature type="transmembrane region" description="Helical" evidence="6">
    <location>
        <begin position="70"/>
        <end position="95"/>
    </location>
</feature>
<keyword evidence="2 5" id="KW-0812">Transmembrane</keyword>
<feature type="domain" description="TLC" evidence="7">
    <location>
        <begin position="67"/>
        <end position="263"/>
    </location>
</feature>
<keyword evidence="3 6" id="KW-1133">Transmembrane helix</keyword>
<dbReference type="GO" id="GO:0071709">
    <property type="term" value="P:membrane assembly"/>
    <property type="evidence" value="ECO:0007669"/>
    <property type="project" value="TreeGrafter"/>
</dbReference>
<feature type="transmembrane region" description="Helical" evidence="6">
    <location>
        <begin position="29"/>
        <end position="49"/>
    </location>
</feature>
<evidence type="ECO:0000256" key="5">
    <source>
        <dbReference type="PROSITE-ProRule" id="PRU00205"/>
    </source>
</evidence>
<evidence type="ECO:0000313" key="8">
    <source>
        <dbReference type="EMBL" id="KAF0693677.1"/>
    </source>
</evidence>
<dbReference type="EMBL" id="VJMH01005662">
    <property type="protein sequence ID" value="KAF0693677.1"/>
    <property type="molecule type" value="Genomic_DNA"/>
</dbReference>
<keyword evidence="4 5" id="KW-0472">Membrane</keyword>
<dbReference type="Pfam" id="PF03798">
    <property type="entry name" value="TRAM_LAG1_CLN8"/>
    <property type="match status" value="1"/>
</dbReference>
<sequence length="268" mass="30003">MAPADAMWLGAAWVGLCAGLSWLDIQLAYVGIFSLVFLAVRTLLVPALSTAFAADYRDGKGLLATTESKLLWCNTAVSLVHSCLSSALSLAVLAVVPIHDWVHSCTFMATLCLSLSTGYFIYDFYDMVVGDLHRRAVGILLHHIMVTICYVLSIYYRVGVPYLVVMLLLEINSICLHLRKLMAMVGFTLTDRVYVVVWQALWLTFYTTRMLLTAGVHFAVFLDRAHFPETFQFATAFTGLTVLHVLNYLVYQGCTKAYRKETAYLKKL</sequence>
<evidence type="ECO:0000256" key="4">
    <source>
        <dbReference type="ARBA" id="ARBA00023136"/>
    </source>
</evidence>
<accession>A0A485L399</accession>
<dbReference type="AlphaFoldDB" id="A0A485L399"/>
<reference evidence="8" key="2">
    <citation type="submission" date="2019-06" db="EMBL/GenBank/DDBJ databases">
        <title>Genomics analysis of Aphanomyces spp. identifies a new class of oomycete effector associated with host adaptation.</title>
        <authorList>
            <person name="Gaulin E."/>
        </authorList>
    </citation>
    <scope>NUCLEOTIDE SEQUENCE</scope>
    <source>
        <strain evidence="8">CBS 578.67</strain>
    </source>
</reference>
<comment type="subcellular location">
    <subcellularLocation>
        <location evidence="1">Membrane</location>
        <topology evidence="1">Multi-pass membrane protein</topology>
    </subcellularLocation>
</comment>
<evidence type="ECO:0000259" key="7">
    <source>
        <dbReference type="PROSITE" id="PS50922"/>
    </source>
</evidence>
<feature type="transmembrane region" description="Helical" evidence="6">
    <location>
        <begin position="162"/>
        <end position="181"/>
    </location>
</feature>
<organism evidence="9 10">
    <name type="scientific">Aphanomyces stellatus</name>
    <dbReference type="NCBI Taxonomy" id="120398"/>
    <lineage>
        <taxon>Eukaryota</taxon>
        <taxon>Sar</taxon>
        <taxon>Stramenopiles</taxon>
        <taxon>Oomycota</taxon>
        <taxon>Saprolegniomycetes</taxon>
        <taxon>Saprolegniales</taxon>
        <taxon>Verrucalvaceae</taxon>
        <taxon>Aphanomyces</taxon>
    </lineage>
</organism>
<evidence type="ECO:0000313" key="10">
    <source>
        <dbReference type="Proteomes" id="UP000332933"/>
    </source>
</evidence>
<dbReference type="InterPro" id="IPR006634">
    <property type="entry name" value="TLC-dom"/>
</dbReference>
<dbReference type="PANTHER" id="PTHR13439:SF4">
    <property type="entry name" value="TLC DOMAIN-CONTAINING PROTEIN"/>
    <property type="match status" value="1"/>
</dbReference>
<dbReference type="GO" id="GO:0055091">
    <property type="term" value="P:phospholipid homeostasis"/>
    <property type="evidence" value="ECO:0007669"/>
    <property type="project" value="TreeGrafter"/>
</dbReference>
<evidence type="ECO:0000256" key="3">
    <source>
        <dbReference type="ARBA" id="ARBA00022989"/>
    </source>
</evidence>
<dbReference type="SMART" id="SM00724">
    <property type="entry name" value="TLC"/>
    <property type="match status" value="1"/>
</dbReference>
<keyword evidence="10" id="KW-1185">Reference proteome</keyword>
<reference evidence="9 10" key="1">
    <citation type="submission" date="2019-03" db="EMBL/GenBank/DDBJ databases">
        <authorList>
            <person name="Gaulin E."/>
            <person name="Dumas B."/>
        </authorList>
    </citation>
    <scope>NUCLEOTIDE SEQUENCE [LARGE SCALE GENOMIC DNA]</scope>
    <source>
        <strain evidence="9">CBS 568.67</strain>
    </source>
</reference>
<name>A0A485L399_9STRA</name>
<dbReference type="OrthoDB" id="10266980at2759"/>
<dbReference type="EMBL" id="CAADRA010005683">
    <property type="protein sequence ID" value="VFT92186.1"/>
    <property type="molecule type" value="Genomic_DNA"/>
</dbReference>
<protein>
    <submittedName>
        <fullName evidence="9">Aste57867_15380 protein</fullName>
    </submittedName>
</protein>
<dbReference type="PANTHER" id="PTHR13439">
    <property type="entry name" value="CT120 PROTEIN"/>
    <property type="match status" value="1"/>
</dbReference>
<dbReference type="GO" id="GO:0007009">
    <property type="term" value="P:plasma membrane organization"/>
    <property type="evidence" value="ECO:0007669"/>
    <property type="project" value="TreeGrafter"/>
</dbReference>